<dbReference type="AlphaFoldDB" id="E3FW05"/>
<proteinExistence type="predicted"/>
<dbReference type="eggNOG" id="ENOG50343JS">
    <property type="taxonomic scope" value="Bacteria"/>
</dbReference>
<dbReference type="HOGENOM" id="CLU_1642713_0_0_7"/>
<organism evidence="1 2">
    <name type="scientific">Stigmatella aurantiaca (strain DW4/3-1)</name>
    <dbReference type="NCBI Taxonomy" id="378806"/>
    <lineage>
        <taxon>Bacteria</taxon>
        <taxon>Pseudomonadati</taxon>
        <taxon>Myxococcota</taxon>
        <taxon>Myxococcia</taxon>
        <taxon>Myxococcales</taxon>
        <taxon>Cystobacterineae</taxon>
        <taxon>Archangiaceae</taxon>
        <taxon>Stigmatella</taxon>
    </lineage>
</organism>
<name>E3FW05_STIAD</name>
<reference evidence="1 2" key="1">
    <citation type="journal article" date="2011" name="Mol. Biol. Evol.">
        <title>Comparative genomic analysis of fruiting body formation in Myxococcales.</title>
        <authorList>
            <person name="Huntley S."/>
            <person name="Hamann N."/>
            <person name="Wegener-Feldbrugge S."/>
            <person name="Treuner-Lange A."/>
            <person name="Kube M."/>
            <person name="Reinhardt R."/>
            <person name="Klages S."/>
            <person name="Muller R."/>
            <person name="Ronning C.M."/>
            <person name="Nierman W.C."/>
            <person name="Sogaard-Andersen L."/>
        </authorList>
    </citation>
    <scope>NUCLEOTIDE SEQUENCE [LARGE SCALE GENOMIC DNA]</scope>
    <source>
        <strain evidence="1 2">DW4/3-1</strain>
    </source>
</reference>
<gene>
    <name evidence="1" type="ordered locus">STAUR_6970</name>
</gene>
<dbReference type="Proteomes" id="UP000001351">
    <property type="component" value="Chromosome"/>
</dbReference>
<sequence>MSLFIHIFCQADKPLRAREITHFIEEGAYFSSPPKVTVSPPPSQPDDAQWTELKIEYQARKRPVLLHREARAAKFKDDQDEAIEALQSAGLAKKHEALISRLKGAQQLIVFELDSEKATEECWEMVDNMEAWIAQELKGLIYVTGEGFYDAELKPLCKLAS</sequence>
<dbReference type="RefSeq" id="WP_013377585.1">
    <property type="nucleotide sequence ID" value="NZ_AAMD01000001.1"/>
</dbReference>
<keyword evidence="2" id="KW-1185">Reference proteome</keyword>
<dbReference type="OrthoDB" id="58809at2"/>
<dbReference type="STRING" id="378806.STAUR_6970"/>
<accession>E3FW05</accession>
<evidence type="ECO:0000313" key="2">
    <source>
        <dbReference type="Proteomes" id="UP000001351"/>
    </source>
</evidence>
<protein>
    <submittedName>
        <fullName evidence="1">Uncharacterized protein</fullName>
    </submittedName>
</protein>
<evidence type="ECO:0000313" key="1">
    <source>
        <dbReference type="EMBL" id="ADO74726.1"/>
    </source>
</evidence>
<dbReference type="KEGG" id="sur:STAUR_6970"/>
<dbReference type="EMBL" id="CP002271">
    <property type="protein sequence ID" value="ADO74726.1"/>
    <property type="molecule type" value="Genomic_DNA"/>
</dbReference>